<protein>
    <submittedName>
        <fullName evidence="3">Uncharacterized protein</fullName>
    </submittedName>
</protein>
<dbReference type="AlphaFoldDB" id="A0A6G1H6A8"/>
<keyword evidence="1" id="KW-0472">Membrane</keyword>
<feature type="transmembrane region" description="Helical" evidence="1">
    <location>
        <begin position="359"/>
        <end position="377"/>
    </location>
</feature>
<evidence type="ECO:0000256" key="1">
    <source>
        <dbReference type="SAM" id="Phobius"/>
    </source>
</evidence>
<feature type="transmembrane region" description="Helical" evidence="1">
    <location>
        <begin position="63"/>
        <end position="89"/>
    </location>
</feature>
<dbReference type="OrthoDB" id="4586224at2759"/>
<feature type="signal peptide" evidence="2">
    <location>
        <begin position="1"/>
        <end position="22"/>
    </location>
</feature>
<accession>A0A6G1H6A8</accession>
<name>A0A6G1H6A8_9PEZI</name>
<keyword evidence="1" id="KW-1133">Transmembrane helix</keyword>
<keyword evidence="2" id="KW-0732">Signal</keyword>
<sequence length="508" mass="56224">MRASTRNLLAVITFLFLPIVSGNHANQTGDDAPLPVIKDYGPQARSYTFIFTFQSQGTNIGEWITLFTLCLAPLGVHLIVGVPAPSYLIHRRPKWHERIGHYNPTSIIWRYFSIFDRRLRAKSWNAATMAASNAHFWTERGWDASEAVIESSRAYCTKLPSSTRVAFLSASTVKTAVVTLQGVQAIAGLMRGATGQVDYSLSVALDTIFFPLATFGLLRLPAALWLTEDYAYESHDRPDRSRVPQLTLTRENTFASESEAELVPMSKTQTFSSFNTKELSREDSRELSPLPRQASMAALLTHSTQRSEAFHSAKSWRGILSRLLFFPPVIGFLCISVYYMIPHGGGEYVMTGTTFTMNIYYLSSLSLSNATLLYYSLRPGSSKSSSSTVIPCVNAMWYKIYTVWIFTLMGALLIIASLETRRTPCGQYATFPKKWDLRVCGGHFVRVNATEGPVGVAMRVNGSVQIVEMNGWCEGSAGRGMRFEALNGSTADVVASSSVLLATRPVPT</sequence>
<keyword evidence="4" id="KW-1185">Reference proteome</keyword>
<feature type="chain" id="PRO_5026043282" evidence="2">
    <location>
        <begin position="23"/>
        <end position="508"/>
    </location>
</feature>
<feature type="transmembrane region" description="Helical" evidence="1">
    <location>
        <begin position="319"/>
        <end position="339"/>
    </location>
</feature>
<reference evidence="3" key="1">
    <citation type="journal article" date="2020" name="Stud. Mycol.">
        <title>101 Dothideomycetes genomes: a test case for predicting lifestyles and emergence of pathogens.</title>
        <authorList>
            <person name="Haridas S."/>
            <person name="Albert R."/>
            <person name="Binder M."/>
            <person name="Bloem J."/>
            <person name="Labutti K."/>
            <person name="Salamov A."/>
            <person name="Andreopoulos B."/>
            <person name="Baker S."/>
            <person name="Barry K."/>
            <person name="Bills G."/>
            <person name="Bluhm B."/>
            <person name="Cannon C."/>
            <person name="Castanera R."/>
            <person name="Culley D."/>
            <person name="Daum C."/>
            <person name="Ezra D."/>
            <person name="Gonzalez J."/>
            <person name="Henrissat B."/>
            <person name="Kuo A."/>
            <person name="Liang C."/>
            <person name="Lipzen A."/>
            <person name="Lutzoni F."/>
            <person name="Magnuson J."/>
            <person name="Mondo S."/>
            <person name="Nolan M."/>
            <person name="Ohm R."/>
            <person name="Pangilinan J."/>
            <person name="Park H.-J."/>
            <person name="Ramirez L."/>
            <person name="Alfaro M."/>
            <person name="Sun H."/>
            <person name="Tritt A."/>
            <person name="Yoshinaga Y."/>
            <person name="Zwiers L.-H."/>
            <person name="Turgeon B."/>
            <person name="Goodwin S."/>
            <person name="Spatafora J."/>
            <person name="Crous P."/>
            <person name="Grigoriev I."/>
        </authorList>
    </citation>
    <scope>NUCLEOTIDE SEQUENCE</scope>
    <source>
        <strain evidence="3">CBS 113979</strain>
    </source>
</reference>
<dbReference type="Proteomes" id="UP000800041">
    <property type="component" value="Unassembled WGS sequence"/>
</dbReference>
<keyword evidence="1" id="KW-0812">Transmembrane</keyword>
<organism evidence="3 4">
    <name type="scientific">Aulographum hederae CBS 113979</name>
    <dbReference type="NCBI Taxonomy" id="1176131"/>
    <lineage>
        <taxon>Eukaryota</taxon>
        <taxon>Fungi</taxon>
        <taxon>Dikarya</taxon>
        <taxon>Ascomycota</taxon>
        <taxon>Pezizomycotina</taxon>
        <taxon>Dothideomycetes</taxon>
        <taxon>Pleosporomycetidae</taxon>
        <taxon>Aulographales</taxon>
        <taxon>Aulographaceae</taxon>
    </lineage>
</organism>
<gene>
    <name evidence="3" type="ORF">K402DRAFT_452519</name>
</gene>
<dbReference type="EMBL" id="ML977147">
    <property type="protein sequence ID" value="KAF1988756.1"/>
    <property type="molecule type" value="Genomic_DNA"/>
</dbReference>
<feature type="transmembrane region" description="Helical" evidence="1">
    <location>
        <begin position="398"/>
        <end position="418"/>
    </location>
</feature>
<evidence type="ECO:0000313" key="3">
    <source>
        <dbReference type="EMBL" id="KAF1988756.1"/>
    </source>
</evidence>
<proteinExistence type="predicted"/>
<evidence type="ECO:0000256" key="2">
    <source>
        <dbReference type="SAM" id="SignalP"/>
    </source>
</evidence>
<evidence type="ECO:0000313" key="4">
    <source>
        <dbReference type="Proteomes" id="UP000800041"/>
    </source>
</evidence>